<evidence type="ECO:0000256" key="3">
    <source>
        <dbReference type="ARBA" id="ARBA00022989"/>
    </source>
</evidence>
<dbReference type="RefSeq" id="WP_110579957.1">
    <property type="nucleotide sequence ID" value="NZ_BDSG01000091.1"/>
</dbReference>
<evidence type="ECO:0008006" key="8">
    <source>
        <dbReference type="Google" id="ProtNLM"/>
    </source>
</evidence>
<keyword evidence="3 5" id="KW-1133">Transmembrane helix</keyword>
<evidence type="ECO:0000313" key="6">
    <source>
        <dbReference type="EMBL" id="GBL11737.1"/>
    </source>
</evidence>
<gene>
    <name evidence="6" type="ORF">MSj_03245</name>
</gene>
<dbReference type="InterPro" id="IPR019109">
    <property type="entry name" value="MamF_MmsF"/>
</dbReference>
<dbReference type="EMBL" id="BDSG01000091">
    <property type="protein sequence ID" value="GBL11737.1"/>
    <property type="molecule type" value="Genomic_DNA"/>
</dbReference>
<name>A0A2Z6UQ91_MICAE</name>
<protein>
    <recommendedName>
        <fullName evidence="8">DUF4870 domain-containing protein</fullName>
    </recommendedName>
</protein>
<dbReference type="AlphaFoldDB" id="A0A2Z6UQ91"/>
<evidence type="ECO:0000256" key="5">
    <source>
        <dbReference type="SAM" id="Phobius"/>
    </source>
</evidence>
<feature type="transmembrane region" description="Helical" evidence="5">
    <location>
        <begin position="12"/>
        <end position="40"/>
    </location>
</feature>
<proteinExistence type="predicted"/>
<organism evidence="6 7">
    <name type="scientific">Microcystis aeruginosa Sj</name>
    <dbReference type="NCBI Taxonomy" id="1979544"/>
    <lineage>
        <taxon>Bacteria</taxon>
        <taxon>Bacillati</taxon>
        <taxon>Cyanobacteriota</taxon>
        <taxon>Cyanophyceae</taxon>
        <taxon>Oscillatoriophycideae</taxon>
        <taxon>Chroococcales</taxon>
        <taxon>Microcystaceae</taxon>
        <taxon>Microcystis</taxon>
    </lineage>
</organism>
<feature type="transmembrane region" description="Helical" evidence="5">
    <location>
        <begin position="60"/>
        <end position="93"/>
    </location>
</feature>
<sequence length="114" mass="13032">MVKSEDLTKKRFLSVACHASIFLSATLVSVGIPLAIYFISDDETVKENAKEALNFHLNMWLYYLIAGILVWVLIGYLLLPILAVVNIVLPILAILQVWNDAYKVFRYPFIFRVL</sequence>
<dbReference type="Pfam" id="PF09685">
    <property type="entry name" value="MamF_MmsF"/>
    <property type="match status" value="1"/>
</dbReference>
<reference evidence="6 7" key="1">
    <citation type="journal article" date="2018" name="Front. Microbiol.">
        <title>Adaptation of the Freshwater Bloom-Forming Cyanobacterium Microcystis aeruginosa to Brackish Water Is Driven by Recent Horizontal Transfer of Sucrose Genes.</title>
        <authorList>
            <person name="Tanabe Y."/>
            <person name="Hodoki Y."/>
            <person name="Sano T."/>
            <person name="Tada K."/>
            <person name="Watanabe M.M."/>
        </authorList>
    </citation>
    <scope>NUCLEOTIDE SEQUENCE [LARGE SCALE GENOMIC DNA]</scope>
    <source>
        <strain evidence="6 7">Sj</strain>
    </source>
</reference>
<evidence type="ECO:0000313" key="7">
    <source>
        <dbReference type="Proteomes" id="UP000248272"/>
    </source>
</evidence>
<dbReference type="Proteomes" id="UP000248272">
    <property type="component" value="Unassembled WGS sequence"/>
</dbReference>
<evidence type="ECO:0000256" key="2">
    <source>
        <dbReference type="ARBA" id="ARBA00022692"/>
    </source>
</evidence>
<keyword evidence="2 5" id="KW-0812">Transmembrane</keyword>
<comment type="subcellular location">
    <subcellularLocation>
        <location evidence="1">Membrane</location>
        <topology evidence="1">Multi-pass membrane protein</topology>
    </subcellularLocation>
</comment>
<comment type="caution">
    <text evidence="6">The sequence shown here is derived from an EMBL/GenBank/DDBJ whole genome shotgun (WGS) entry which is preliminary data.</text>
</comment>
<evidence type="ECO:0000256" key="4">
    <source>
        <dbReference type="ARBA" id="ARBA00023136"/>
    </source>
</evidence>
<keyword evidence="4 5" id="KW-0472">Membrane</keyword>
<evidence type="ECO:0000256" key="1">
    <source>
        <dbReference type="ARBA" id="ARBA00004141"/>
    </source>
</evidence>
<accession>A0A2Z6UQ91</accession>